<evidence type="ECO:0000256" key="1">
    <source>
        <dbReference type="ARBA" id="ARBA00022723"/>
    </source>
</evidence>
<name>A0A2S3V448_9HYPH</name>
<organism evidence="3 4">
    <name type="scientific">Roseibium marinum</name>
    <dbReference type="NCBI Taxonomy" id="281252"/>
    <lineage>
        <taxon>Bacteria</taxon>
        <taxon>Pseudomonadati</taxon>
        <taxon>Pseudomonadota</taxon>
        <taxon>Alphaproteobacteria</taxon>
        <taxon>Hyphomicrobiales</taxon>
        <taxon>Stappiaceae</taxon>
        <taxon>Roseibium</taxon>
    </lineage>
</organism>
<reference evidence="3 4" key="1">
    <citation type="submission" date="2018-01" db="EMBL/GenBank/DDBJ databases">
        <title>Genomic Encyclopedia of Archaeal and Bacterial Type Strains, Phase II (KMG-II): from individual species to whole genera.</title>
        <authorList>
            <person name="Goeker M."/>
        </authorList>
    </citation>
    <scope>NUCLEOTIDE SEQUENCE [LARGE SCALE GENOMIC DNA]</scope>
    <source>
        <strain evidence="3 4">DSM 17023</strain>
    </source>
</reference>
<dbReference type="Gene3D" id="3.10.180.10">
    <property type="entry name" value="2,3-Dihydroxybiphenyl 1,2-Dioxygenase, domain 1"/>
    <property type="match status" value="1"/>
</dbReference>
<dbReference type="EMBL" id="PPCN01000001">
    <property type="protein sequence ID" value="POF34764.1"/>
    <property type="molecule type" value="Genomic_DNA"/>
</dbReference>
<dbReference type="PROSITE" id="PS51819">
    <property type="entry name" value="VOC"/>
    <property type="match status" value="1"/>
</dbReference>
<dbReference type="SUPFAM" id="SSF54593">
    <property type="entry name" value="Glyoxalase/Bleomycin resistance protein/Dihydroxybiphenyl dioxygenase"/>
    <property type="match status" value="1"/>
</dbReference>
<keyword evidence="4" id="KW-1185">Reference proteome</keyword>
<dbReference type="PANTHER" id="PTHR43048:SF5">
    <property type="entry name" value="BLR5325 PROTEIN"/>
    <property type="match status" value="1"/>
</dbReference>
<dbReference type="GO" id="GO:0004493">
    <property type="term" value="F:methylmalonyl-CoA epimerase activity"/>
    <property type="evidence" value="ECO:0007669"/>
    <property type="project" value="TreeGrafter"/>
</dbReference>
<keyword evidence="3" id="KW-0456">Lyase</keyword>
<comment type="caution">
    <text evidence="3">The sequence shown here is derived from an EMBL/GenBank/DDBJ whole genome shotgun (WGS) entry which is preliminary data.</text>
</comment>
<dbReference type="AlphaFoldDB" id="A0A2S3V448"/>
<dbReference type="InterPro" id="IPR029068">
    <property type="entry name" value="Glyas_Bleomycin-R_OHBP_Dase"/>
</dbReference>
<keyword evidence="1" id="KW-0479">Metal-binding</keyword>
<protein>
    <submittedName>
        <fullName evidence="3">Catechol 2,3-dioxygenase-like lactoylglutathione lyase family enzyme</fullName>
    </submittedName>
</protein>
<dbReference type="GO" id="GO:0051213">
    <property type="term" value="F:dioxygenase activity"/>
    <property type="evidence" value="ECO:0007669"/>
    <property type="project" value="UniProtKB-KW"/>
</dbReference>
<dbReference type="GO" id="GO:0046491">
    <property type="term" value="P:L-methylmalonyl-CoA metabolic process"/>
    <property type="evidence" value="ECO:0007669"/>
    <property type="project" value="TreeGrafter"/>
</dbReference>
<feature type="domain" description="VOC" evidence="2">
    <location>
        <begin position="4"/>
        <end position="145"/>
    </location>
</feature>
<dbReference type="GO" id="GO:0046872">
    <property type="term" value="F:metal ion binding"/>
    <property type="evidence" value="ECO:0007669"/>
    <property type="project" value="UniProtKB-KW"/>
</dbReference>
<accession>A0A2S3V448</accession>
<keyword evidence="3" id="KW-0560">Oxidoreductase</keyword>
<dbReference type="PANTHER" id="PTHR43048">
    <property type="entry name" value="METHYLMALONYL-COA EPIMERASE"/>
    <property type="match status" value="1"/>
</dbReference>
<dbReference type="OrthoDB" id="4725692at2"/>
<evidence type="ECO:0000259" key="2">
    <source>
        <dbReference type="PROSITE" id="PS51819"/>
    </source>
</evidence>
<proteinExistence type="predicted"/>
<dbReference type="GO" id="GO:0016829">
    <property type="term" value="F:lyase activity"/>
    <property type="evidence" value="ECO:0007669"/>
    <property type="project" value="UniProtKB-KW"/>
</dbReference>
<sequence>MIQRFDHCTICVRDLDAAKGFFGLLGFQEEARKTTVIKGEVFSGYMGVDNIEADHVTLVVPGLSPRFEIQLLHYRSPQVAVDPLSGRLDKTGYNHICFAVDDAEALVERLRGHGVEVRGELKDFHDRLLYFVTGPEGITIELAQWGIDAG</sequence>
<dbReference type="InterPro" id="IPR004360">
    <property type="entry name" value="Glyas_Fos-R_dOase_dom"/>
</dbReference>
<keyword evidence="3" id="KW-0223">Dioxygenase</keyword>
<evidence type="ECO:0000313" key="4">
    <source>
        <dbReference type="Proteomes" id="UP000236959"/>
    </source>
</evidence>
<evidence type="ECO:0000313" key="3">
    <source>
        <dbReference type="EMBL" id="POF34764.1"/>
    </source>
</evidence>
<dbReference type="RefSeq" id="WP_103221283.1">
    <property type="nucleotide sequence ID" value="NZ_PPCN01000001.1"/>
</dbReference>
<dbReference type="InterPro" id="IPR051785">
    <property type="entry name" value="MMCE/EMCE_epimerase"/>
</dbReference>
<dbReference type="Proteomes" id="UP000236959">
    <property type="component" value="Unassembled WGS sequence"/>
</dbReference>
<gene>
    <name evidence="3" type="ORF">CLV41_1011224</name>
</gene>
<dbReference type="InterPro" id="IPR037523">
    <property type="entry name" value="VOC_core"/>
</dbReference>
<dbReference type="Pfam" id="PF00903">
    <property type="entry name" value="Glyoxalase"/>
    <property type="match status" value="1"/>
</dbReference>